<evidence type="ECO:0000256" key="1">
    <source>
        <dbReference type="SAM" id="MobiDB-lite"/>
    </source>
</evidence>
<dbReference type="RefSeq" id="WP_070879716.1">
    <property type="nucleotide sequence ID" value="NZ_CAJFZX010000004.1"/>
</dbReference>
<dbReference type="Pfam" id="PF14151">
    <property type="entry name" value="YfhD"/>
    <property type="match status" value="1"/>
</dbReference>
<accession>A0A6I2MAX9</accession>
<dbReference type="InterPro" id="IPR025435">
    <property type="entry name" value="YfhD-like"/>
</dbReference>
<keyword evidence="3" id="KW-1185">Reference proteome</keyword>
<sequence length="60" mass="6606">MGRANSQHSRSKSKNNLAQVPKNLKKESDGVYEEYSAELADQADKTAQARAKAADERQGK</sequence>
<evidence type="ECO:0000313" key="3">
    <source>
        <dbReference type="Proteomes" id="UP000441585"/>
    </source>
</evidence>
<reference evidence="2 3" key="1">
    <citation type="submission" date="2019-11" db="EMBL/GenBank/DDBJ databases">
        <title>Bacillus idriensis genome.</title>
        <authorList>
            <person name="Konopka E.N."/>
            <person name="Newman J.D."/>
        </authorList>
    </citation>
    <scope>NUCLEOTIDE SEQUENCE [LARGE SCALE GENOMIC DNA]</scope>
    <source>
        <strain evidence="2 3">DSM 19097</strain>
    </source>
</reference>
<feature type="region of interest" description="Disordered" evidence="1">
    <location>
        <begin position="1"/>
        <end position="60"/>
    </location>
</feature>
<dbReference type="EMBL" id="WKKF01000003">
    <property type="protein sequence ID" value="MRX54929.1"/>
    <property type="molecule type" value="Genomic_DNA"/>
</dbReference>
<protein>
    <submittedName>
        <fullName evidence="2">YfhD family protein</fullName>
    </submittedName>
</protein>
<organism evidence="2 3">
    <name type="scientific">Metabacillus idriensis</name>
    <dbReference type="NCBI Taxonomy" id="324768"/>
    <lineage>
        <taxon>Bacteria</taxon>
        <taxon>Bacillati</taxon>
        <taxon>Bacillota</taxon>
        <taxon>Bacilli</taxon>
        <taxon>Bacillales</taxon>
        <taxon>Bacillaceae</taxon>
        <taxon>Metabacillus</taxon>
    </lineage>
</organism>
<proteinExistence type="predicted"/>
<dbReference type="AlphaFoldDB" id="A0A6I2MAX9"/>
<name>A0A6I2MAX9_9BACI</name>
<comment type="caution">
    <text evidence="2">The sequence shown here is derived from an EMBL/GenBank/DDBJ whole genome shotgun (WGS) entry which is preliminary data.</text>
</comment>
<dbReference type="Proteomes" id="UP000441585">
    <property type="component" value="Unassembled WGS sequence"/>
</dbReference>
<gene>
    <name evidence="2" type="ORF">GJU41_13180</name>
</gene>
<evidence type="ECO:0000313" key="2">
    <source>
        <dbReference type="EMBL" id="MRX54929.1"/>
    </source>
</evidence>
<feature type="compositionally biased region" description="Polar residues" evidence="1">
    <location>
        <begin position="1"/>
        <end position="18"/>
    </location>
</feature>